<accession>A0A066W2S5</accession>
<evidence type="ECO:0000313" key="2">
    <source>
        <dbReference type="Proteomes" id="UP000027361"/>
    </source>
</evidence>
<dbReference type="GeneID" id="25264327"/>
<gene>
    <name evidence="1" type="ORF">K437DRAFT_256109</name>
</gene>
<keyword evidence="2" id="KW-1185">Reference proteome</keyword>
<dbReference type="Proteomes" id="UP000027361">
    <property type="component" value="Unassembled WGS sequence"/>
</dbReference>
<dbReference type="AlphaFoldDB" id="A0A066W2S5"/>
<protein>
    <submittedName>
        <fullName evidence="1">Uncharacterized protein</fullName>
    </submittedName>
</protein>
<reference evidence="1 2" key="1">
    <citation type="submission" date="2014-05" db="EMBL/GenBank/DDBJ databases">
        <title>Draft genome sequence of a rare smut relative, Tilletiaria anomala UBC 951.</title>
        <authorList>
            <consortium name="DOE Joint Genome Institute"/>
            <person name="Toome M."/>
            <person name="Kuo A."/>
            <person name="Henrissat B."/>
            <person name="Lipzen A."/>
            <person name="Tritt A."/>
            <person name="Yoshinaga Y."/>
            <person name="Zane M."/>
            <person name="Barry K."/>
            <person name="Grigoriev I.V."/>
            <person name="Spatafora J.W."/>
            <person name="Aimea M.C."/>
        </authorList>
    </citation>
    <scope>NUCLEOTIDE SEQUENCE [LARGE SCALE GENOMIC DNA]</scope>
    <source>
        <strain evidence="1 2">UBC 951</strain>
    </source>
</reference>
<organism evidence="1 2">
    <name type="scientific">Tilletiaria anomala (strain ATCC 24038 / CBS 436.72 / UBC 951)</name>
    <dbReference type="NCBI Taxonomy" id="1037660"/>
    <lineage>
        <taxon>Eukaryota</taxon>
        <taxon>Fungi</taxon>
        <taxon>Dikarya</taxon>
        <taxon>Basidiomycota</taxon>
        <taxon>Ustilaginomycotina</taxon>
        <taxon>Exobasidiomycetes</taxon>
        <taxon>Georgefischeriales</taxon>
        <taxon>Tilletiariaceae</taxon>
        <taxon>Tilletiaria</taxon>
    </lineage>
</organism>
<dbReference type="HOGENOM" id="CLU_1533629_0_0_1"/>
<dbReference type="RefSeq" id="XP_013243694.1">
    <property type="nucleotide sequence ID" value="XM_013388240.1"/>
</dbReference>
<dbReference type="EMBL" id="JMSN01000033">
    <property type="protein sequence ID" value="KDN46828.1"/>
    <property type="molecule type" value="Genomic_DNA"/>
</dbReference>
<comment type="caution">
    <text evidence="1">The sequence shown here is derived from an EMBL/GenBank/DDBJ whole genome shotgun (WGS) entry which is preliminary data.</text>
</comment>
<sequence length="175" mass="19548">MPPLPSSIKCARTNVHDCACARVPQKVHGIQLFLSPWRLGHFSVSLHFTASSYPDTEGAEGTGFSSESPYVLWNDLEARQGRFNLIEVEIRHTLSDPSGWAVSFPGLTTENLERTPKHHRPAVSHVLVRRDTLFSFQSITEALRANGRLVAHFTGHGVCYQRTKCENSECYASLL</sequence>
<proteinExistence type="predicted"/>
<evidence type="ECO:0000313" key="1">
    <source>
        <dbReference type="EMBL" id="KDN46828.1"/>
    </source>
</evidence>
<name>A0A066W2S5_TILAU</name>
<dbReference type="InParanoid" id="A0A066W2S5"/>